<accession>A0A7W9WLB6</accession>
<dbReference type="Gene3D" id="2.60.120.560">
    <property type="entry name" value="Exo-inulinase, domain 1"/>
    <property type="match status" value="1"/>
</dbReference>
<name>A0A7W9WLB6_9ACTN</name>
<feature type="compositionally biased region" description="Polar residues" evidence="1">
    <location>
        <begin position="110"/>
        <end position="132"/>
    </location>
</feature>
<feature type="compositionally biased region" description="Low complexity" evidence="1">
    <location>
        <begin position="60"/>
        <end position="69"/>
    </location>
</feature>
<dbReference type="Proteomes" id="UP000591537">
    <property type="component" value="Unassembled WGS sequence"/>
</dbReference>
<evidence type="ECO:0000259" key="2">
    <source>
        <dbReference type="Pfam" id="PF08244"/>
    </source>
</evidence>
<feature type="compositionally biased region" description="Low complexity" evidence="1">
    <location>
        <begin position="16"/>
        <end position="34"/>
    </location>
</feature>
<feature type="region of interest" description="Disordered" evidence="1">
    <location>
        <begin position="1"/>
        <end position="83"/>
    </location>
</feature>
<dbReference type="Pfam" id="PF08244">
    <property type="entry name" value="Glyco_hydro_32C"/>
    <property type="match status" value="1"/>
</dbReference>
<keyword evidence="4" id="KW-1185">Reference proteome</keyword>
<evidence type="ECO:0000256" key="1">
    <source>
        <dbReference type="SAM" id="MobiDB-lite"/>
    </source>
</evidence>
<dbReference type="InterPro" id="IPR013189">
    <property type="entry name" value="Glyco_hydro_32_C"/>
</dbReference>
<feature type="compositionally biased region" description="Basic and acidic residues" evidence="1">
    <location>
        <begin position="151"/>
        <end position="161"/>
    </location>
</feature>
<reference evidence="3 4" key="1">
    <citation type="submission" date="2020-08" db="EMBL/GenBank/DDBJ databases">
        <title>Genomic Encyclopedia of Type Strains, Phase IV (KMG-IV): sequencing the most valuable type-strain genomes for metagenomic binning, comparative biology and taxonomic classification.</title>
        <authorList>
            <person name="Goeker M."/>
        </authorList>
    </citation>
    <scope>NUCLEOTIDE SEQUENCE [LARGE SCALE GENOMIC DNA]</scope>
    <source>
        <strain evidence="3 4">DSM 43350</strain>
    </source>
</reference>
<sequence length="275" mass="28583">MARPAAQAEGLGGPDGPAARAPGATRRRAGAGARSTHDGLQGGLRGLRAGHCGPWHSTARQTHPRQTPATRPPRTPMGSGMDAGVHWAPELVARRPPCCSAGRSDRETGVTPSFGQSWNQSAGTPGHSQLRSIGTVIRPRPSAWGGQHLPRRADRAPEGRDRRGQLRILVDWSSVEVFGGGEAVITDQVSPTPAAAASRCSPREAPPRSTSCARGRSGLSGGDGVGPCAGRPGAASGARLVAMQAFEGAACGRKTGQKWVVIPNICRSRVMSWRS</sequence>
<feature type="domain" description="Glycosyl hydrolase family 32 C-terminal" evidence="2">
    <location>
        <begin position="154"/>
        <end position="195"/>
    </location>
</feature>
<gene>
    <name evidence="3" type="ORF">HNR57_007150</name>
</gene>
<comment type="caution">
    <text evidence="3">The sequence shown here is derived from an EMBL/GenBank/DDBJ whole genome shotgun (WGS) entry which is preliminary data.</text>
</comment>
<dbReference type="EMBL" id="JACHGV010000016">
    <property type="protein sequence ID" value="MBB6081199.1"/>
    <property type="molecule type" value="Genomic_DNA"/>
</dbReference>
<organism evidence="3 4">
    <name type="scientific">Streptomyces paradoxus</name>
    <dbReference type="NCBI Taxonomy" id="66375"/>
    <lineage>
        <taxon>Bacteria</taxon>
        <taxon>Bacillati</taxon>
        <taxon>Actinomycetota</taxon>
        <taxon>Actinomycetes</taxon>
        <taxon>Kitasatosporales</taxon>
        <taxon>Streptomycetaceae</taxon>
        <taxon>Streptomyces</taxon>
    </lineage>
</organism>
<proteinExistence type="predicted"/>
<dbReference type="SUPFAM" id="SSF49899">
    <property type="entry name" value="Concanavalin A-like lectins/glucanases"/>
    <property type="match status" value="1"/>
</dbReference>
<feature type="region of interest" description="Disordered" evidence="1">
    <location>
        <begin position="194"/>
        <end position="225"/>
    </location>
</feature>
<feature type="region of interest" description="Disordered" evidence="1">
    <location>
        <begin position="99"/>
        <end position="161"/>
    </location>
</feature>
<protein>
    <recommendedName>
        <fullName evidence="2">Glycosyl hydrolase family 32 C-terminal domain-containing protein</fullName>
    </recommendedName>
</protein>
<evidence type="ECO:0000313" key="4">
    <source>
        <dbReference type="Proteomes" id="UP000591537"/>
    </source>
</evidence>
<evidence type="ECO:0000313" key="3">
    <source>
        <dbReference type="EMBL" id="MBB6081199.1"/>
    </source>
</evidence>
<dbReference type="AlphaFoldDB" id="A0A7W9WLB6"/>
<dbReference type="InterPro" id="IPR013320">
    <property type="entry name" value="ConA-like_dom_sf"/>
</dbReference>